<dbReference type="GO" id="GO:0001650">
    <property type="term" value="C:fibrillar center"/>
    <property type="evidence" value="ECO:0007669"/>
    <property type="project" value="TreeGrafter"/>
</dbReference>
<dbReference type="InterPro" id="IPR029064">
    <property type="entry name" value="Ribosomal_eL30-like_sf"/>
</dbReference>
<feature type="domain" description="Ribosomal protein eL8/eL30/eS12/Gadd45" evidence="1">
    <location>
        <begin position="122"/>
        <end position="184"/>
    </location>
</feature>
<dbReference type="GO" id="GO:0005655">
    <property type="term" value="C:nucleolar ribonuclease P complex"/>
    <property type="evidence" value="ECO:0007669"/>
    <property type="project" value="InterPro"/>
</dbReference>
<dbReference type="PANTHER" id="PTHR46948">
    <property type="entry name" value="RIBONUCLEASE P PROTEIN SUBUNIT P38"/>
    <property type="match status" value="1"/>
</dbReference>
<organism evidence="2">
    <name type="scientific">Hydra vulgaris</name>
    <name type="common">Hydra</name>
    <name type="synonym">Hydra attenuata</name>
    <dbReference type="NCBI Taxonomy" id="6087"/>
    <lineage>
        <taxon>Eukaryota</taxon>
        <taxon>Metazoa</taxon>
        <taxon>Cnidaria</taxon>
        <taxon>Hydrozoa</taxon>
        <taxon>Hydroidolina</taxon>
        <taxon>Anthoathecata</taxon>
        <taxon>Aplanulata</taxon>
        <taxon>Hydridae</taxon>
        <taxon>Hydra</taxon>
    </lineage>
</organism>
<dbReference type="Pfam" id="PF01248">
    <property type="entry name" value="Ribosomal_L7Ae"/>
    <property type="match status" value="1"/>
</dbReference>
<dbReference type="KEGG" id="hmg:100206161"/>
<proteinExistence type="evidence at transcript level"/>
<dbReference type="GO" id="GO:0000172">
    <property type="term" value="C:ribonuclease MRP complex"/>
    <property type="evidence" value="ECO:0007669"/>
    <property type="project" value="InterPro"/>
</dbReference>
<evidence type="ECO:0000259" key="1">
    <source>
        <dbReference type="Pfam" id="PF01248"/>
    </source>
</evidence>
<protein>
    <submittedName>
        <fullName evidence="2">Ribonuclease P protein subunit p38</fullName>
    </submittedName>
</protein>
<evidence type="ECO:0000313" key="2">
    <source>
        <dbReference type="EMBL" id="CDG70485.1"/>
    </source>
</evidence>
<dbReference type="OrthoDB" id="5983893at2759"/>
<dbReference type="EMBL" id="HAAD01004253">
    <property type="protein sequence ID" value="CDG70485.1"/>
    <property type="molecule type" value="mRNA"/>
</dbReference>
<accession>T2MEY9</accession>
<dbReference type="GO" id="GO:0001682">
    <property type="term" value="P:tRNA 5'-leader removal"/>
    <property type="evidence" value="ECO:0007669"/>
    <property type="project" value="InterPro"/>
</dbReference>
<dbReference type="AlphaFoldDB" id="T2MEY9"/>
<sequence length="295" mass="34386">MNQLVNTTSGGIRCKQTNKNVIQCEKKYLQAKNLDASFSLPYEESWPIINTIHQTMMLEEIFRVFQNNICHQFLLKKHKKLLLHHESLSLQIQNKLLKNMMLRKYCNITEEQAEDAVQSLYSNEKLKSTSPYLLFGINAVTKYIEKYGKLALLIVCESAQPSLMTRHLMNVCLVHGIHACSINNLSKTIASFLDMKSVLAIGFKEVINSPFADLVEFLKDKIPTLDERPWSKLWKKTHFTEELNFKKNVKIEYDKISTEIDHELKDDKKWCPDLLNLNVRWKAIKKKKKSINLNK</sequence>
<reference evidence="2" key="1">
    <citation type="journal article" date="2013" name="Genome Biol. Evol.">
        <title>Punctuated emergences of genetic and phenotypic innovations in eumetazoan, bilaterian, euteleostome, and hominidae ancestors.</title>
        <authorList>
            <person name="Wenger Y."/>
            <person name="Galliot B."/>
        </authorList>
    </citation>
    <scope>NUCLEOTIDE SEQUENCE</scope>
    <source>
        <tissue evidence="2">Whole animals</tissue>
    </source>
</reference>
<dbReference type="SUPFAM" id="SSF55315">
    <property type="entry name" value="L30e-like"/>
    <property type="match status" value="1"/>
</dbReference>
<dbReference type="PANTHER" id="PTHR46948:SF1">
    <property type="entry name" value="RIBONUCLEASE P PROTEIN SUBUNIT P38"/>
    <property type="match status" value="1"/>
</dbReference>
<dbReference type="InterPro" id="IPR042848">
    <property type="entry name" value="Rpp38"/>
</dbReference>
<dbReference type="GO" id="GO:0033204">
    <property type="term" value="F:ribonuclease P RNA binding"/>
    <property type="evidence" value="ECO:0007669"/>
    <property type="project" value="TreeGrafter"/>
</dbReference>
<dbReference type="GO" id="GO:0004526">
    <property type="term" value="F:ribonuclease P activity"/>
    <property type="evidence" value="ECO:0007669"/>
    <property type="project" value="TreeGrafter"/>
</dbReference>
<dbReference type="InterPro" id="IPR004038">
    <property type="entry name" value="Ribosomal_eL8/eL30/eS12/Gad45"/>
</dbReference>
<dbReference type="Gene3D" id="3.30.1330.30">
    <property type="match status" value="1"/>
</dbReference>
<gene>
    <name evidence="2" type="primary">RPP38</name>
</gene>
<name>T2MEY9_HYDVU</name>